<gene>
    <name evidence="2" type="ORF">ACFSNC_20280</name>
</gene>
<dbReference type="SUPFAM" id="SSF52540">
    <property type="entry name" value="P-loop containing nucleoside triphosphate hydrolases"/>
    <property type="match status" value="1"/>
</dbReference>
<comment type="caution">
    <text evidence="2">The sequence shown here is derived from an EMBL/GenBank/DDBJ whole genome shotgun (WGS) entry which is preliminary data.</text>
</comment>
<reference evidence="3" key="1">
    <citation type="journal article" date="2019" name="Int. J. Syst. Evol. Microbiol.">
        <title>The Global Catalogue of Microorganisms (GCM) 10K type strain sequencing project: providing services to taxonomists for standard genome sequencing and annotation.</title>
        <authorList>
            <consortium name="The Broad Institute Genomics Platform"/>
            <consortium name="The Broad Institute Genome Sequencing Center for Infectious Disease"/>
            <person name="Wu L."/>
            <person name="Ma J."/>
        </authorList>
    </citation>
    <scope>NUCLEOTIDE SEQUENCE [LARGE SCALE GENOMIC DNA]</scope>
    <source>
        <strain evidence="3">CCM 7435</strain>
    </source>
</reference>
<proteinExistence type="predicted"/>
<feature type="region of interest" description="Disordered" evidence="1">
    <location>
        <begin position="241"/>
        <end position="260"/>
    </location>
</feature>
<evidence type="ECO:0000313" key="2">
    <source>
        <dbReference type="EMBL" id="MFD2142752.1"/>
    </source>
</evidence>
<dbReference type="RefSeq" id="WP_246549288.1">
    <property type="nucleotide sequence ID" value="NZ_JAHBGB010000042.1"/>
</dbReference>
<dbReference type="PANTHER" id="PTHR32309:SF13">
    <property type="entry name" value="FERRIC ENTEROBACTIN TRANSPORT PROTEIN FEPE"/>
    <property type="match status" value="1"/>
</dbReference>
<accession>A0ABW4Z3G1</accession>
<keyword evidence="3" id="KW-1185">Reference proteome</keyword>
<evidence type="ECO:0000313" key="3">
    <source>
        <dbReference type="Proteomes" id="UP001597299"/>
    </source>
</evidence>
<dbReference type="EMBL" id="JBHUHD010000001">
    <property type="protein sequence ID" value="MFD2142752.1"/>
    <property type="molecule type" value="Genomic_DNA"/>
</dbReference>
<dbReference type="PANTHER" id="PTHR32309">
    <property type="entry name" value="TYROSINE-PROTEIN KINASE"/>
    <property type="match status" value="1"/>
</dbReference>
<organism evidence="2 3">
    <name type="scientific">Ancylobacter oerskovii</name>
    <dbReference type="NCBI Taxonomy" id="459519"/>
    <lineage>
        <taxon>Bacteria</taxon>
        <taxon>Pseudomonadati</taxon>
        <taxon>Pseudomonadota</taxon>
        <taxon>Alphaproteobacteria</taxon>
        <taxon>Hyphomicrobiales</taxon>
        <taxon>Xanthobacteraceae</taxon>
        <taxon>Ancylobacter</taxon>
    </lineage>
</organism>
<dbReference type="InterPro" id="IPR050445">
    <property type="entry name" value="Bact_polysacc_biosynth/exp"/>
</dbReference>
<name>A0ABW4Z3G1_9HYPH</name>
<evidence type="ECO:0000256" key="1">
    <source>
        <dbReference type="SAM" id="MobiDB-lite"/>
    </source>
</evidence>
<protein>
    <submittedName>
        <fullName evidence="2">Lipopolysaccharide biosynthesis protein</fullName>
    </submittedName>
</protein>
<dbReference type="InterPro" id="IPR027417">
    <property type="entry name" value="P-loop_NTPase"/>
</dbReference>
<dbReference type="Proteomes" id="UP001597299">
    <property type="component" value="Unassembled WGS sequence"/>
</dbReference>
<dbReference type="Gene3D" id="3.40.50.300">
    <property type="entry name" value="P-loop containing nucleotide triphosphate hydrolases"/>
    <property type="match status" value="1"/>
</dbReference>
<sequence>MPAGGPASALHRAVRTARRHLAAPLLVGLLAAGLVHQGIEPRYVAEARLRVEGGPLDARAGAVRRSQFQLITSREFARQVLHRTGIGARLAAPGGLAALMSFPSAFAAAPSDDERALRAIEAGLRLSTSGDGRATIGFTAADGVLAADVANAFGDSYVELRRSFGDGAAPVSLSRAVPPRQALGLSPLEWGLGAGTFGFALTCLMQAMWRRRTRPVPAASTPEAAAADVPQAPVQHLPWIGSRLDEESEEAPKRTRSRLGRDGELADLSRLVRLRGTAARLVVVTGPSADEGTAQCALALGRSLAACEKRVVIVCLDVTAASLAELTADPRAPGLTDLLFGVASFSDAIHRETASRCHVIPPGRGAREADGLVASERLGLILRALVETYDHVVVAAPPLGVLEEAKRVAALGPTLILVTQPGARTTDAVQAFDALAARGFGDIAMVTFADPVPGRLPHAA</sequence>